<evidence type="ECO:0000313" key="11">
    <source>
        <dbReference type="EMBL" id="SMX53286.1"/>
    </source>
</evidence>
<dbReference type="SUPFAM" id="SSF52540">
    <property type="entry name" value="P-loop containing nucleoside triphosphate hydrolases"/>
    <property type="match status" value="1"/>
</dbReference>
<dbReference type="PANTHER" id="PTHR33540">
    <property type="entry name" value="TRNA THREONYLCARBAMOYLADENOSINE BIOSYNTHESIS PROTEIN TSAE"/>
    <property type="match status" value="1"/>
</dbReference>
<dbReference type="Gene3D" id="3.40.50.300">
    <property type="entry name" value="P-loop containing nucleotide triphosphate hydrolases"/>
    <property type="match status" value="1"/>
</dbReference>
<comment type="subcellular location">
    <subcellularLocation>
        <location evidence="1">Cytoplasm</location>
    </subcellularLocation>
</comment>
<accession>A0A1Y6K145</accession>
<proteinExistence type="inferred from homology"/>
<keyword evidence="5" id="KW-0819">tRNA processing</keyword>
<keyword evidence="7" id="KW-0547">Nucleotide-binding</keyword>
<keyword evidence="8" id="KW-0067">ATP-binding</keyword>
<evidence type="ECO:0000256" key="10">
    <source>
        <dbReference type="ARBA" id="ARBA00032441"/>
    </source>
</evidence>
<dbReference type="OrthoDB" id="9815896at2"/>
<comment type="similarity">
    <text evidence="2">Belongs to the TsaE family.</text>
</comment>
<gene>
    <name evidence="11" type="ORF">CFX1CAM_0220</name>
</gene>
<evidence type="ECO:0000256" key="1">
    <source>
        <dbReference type="ARBA" id="ARBA00004496"/>
    </source>
</evidence>
<evidence type="ECO:0000256" key="9">
    <source>
        <dbReference type="ARBA" id="ARBA00022842"/>
    </source>
</evidence>
<reference evidence="12" key="1">
    <citation type="submission" date="2017-05" db="EMBL/GenBank/DDBJ databases">
        <authorList>
            <person name="Kirkegaard R."/>
            <person name="Mcilroy J S."/>
        </authorList>
    </citation>
    <scope>NUCLEOTIDE SEQUENCE [LARGE SCALE GENOMIC DNA]</scope>
</reference>
<evidence type="ECO:0000256" key="7">
    <source>
        <dbReference type="ARBA" id="ARBA00022741"/>
    </source>
</evidence>
<dbReference type="InterPro" id="IPR027417">
    <property type="entry name" value="P-loop_NTPase"/>
</dbReference>
<dbReference type="PANTHER" id="PTHR33540:SF2">
    <property type="entry name" value="TRNA THREONYLCARBAMOYLADENOSINE BIOSYNTHESIS PROTEIN TSAE"/>
    <property type="match status" value="1"/>
</dbReference>
<evidence type="ECO:0000256" key="5">
    <source>
        <dbReference type="ARBA" id="ARBA00022694"/>
    </source>
</evidence>
<keyword evidence="9" id="KW-0460">Magnesium</keyword>
<dbReference type="RefSeq" id="WP_087861234.1">
    <property type="nucleotide sequence ID" value="NZ_LT859958.1"/>
</dbReference>
<dbReference type="GO" id="GO:0046872">
    <property type="term" value="F:metal ion binding"/>
    <property type="evidence" value="ECO:0007669"/>
    <property type="project" value="UniProtKB-KW"/>
</dbReference>
<dbReference type="NCBIfam" id="TIGR00150">
    <property type="entry name" value="T6A_YjeE"/>
    <property type="match status" value="1"/>
</dbReference>
<sequence>MPILDDLSFEFFSYSAEQTRRLGIHLGGYLRLGDVICLAGKLGSGKTTLVQGIGDGWGTLDPVTSPSYVIVNEYRRPDQERLFHLDAYRLESAQDAQILDLDRMLAQGILVIEWAERIQAALPAEHLWVQLEATALENRTMLFSPRGARYESMVFNLRRKVYGVF</sequence>
<dbReference type="AlphaFoldDB" id="A0A1Y6K145"/>
<evidence type="ECO:0000256" key="2">
    <source>
        <dbReference type="ARBA" id="ARBA00007599"/>
    </source>
</evidence>
<evidence type="ECO:0000256" key="6">
    <source>
        <dbReference type="ARBA" id="ARBA00022723"/>
    </source>
</evidence>
<dbReference type="KEGG" id="abat:CFX1CAM_0220"/>
<keyword evidence="6" id="KW-0479">Metal-binding</keyword>
<evidence type="ECO:0000313" key="12">
    <source>
        <dbReference type="Proteomes" id="UP000195514"/>
    </source>
</evidence>
<protein>
    <recommendedName>
        <fullName evidence="3">tRNA threonylcarbamoyladenosine biosynthesis protein TsaE</fullName>
    </recommendedName>
    <alternativeName>
        <fullName evidence="10">t(6)A37 threonylcarbamoyladenosine biosynthesis protein TsaE</fullName>
    </alternativeName>
</protein>
<dbReference type="Proteomes" id="UP000195514">
    <property type="component" value="Chromosome I"/>
</dbReference>
<dbReference type="Pfam" id="PF02367">
    <property type="entry name" value="TsaE"/>
    <property type="match status" value="1"/>
</dbReference>
<name>A0A1Y6K145_9CHLR</name>
<keyword evidence="4" id="KW-0963">Cytoplasm</keyword>
<evidence type="ECO:0000256" key="3">
    <source>
        <dbReference type="ARBA" id="ARBA00019010"/>
    </source>
</evidence>
<dbReference type="GO" id="GO:0005737">
    <property type="term" value="C:cytoplasm"/>
    <property type="evidence" value="ECO:0007669"/>
    <property type="project" value="UniProtKB-SubCell"/>
</dbReference>
<dbReference type="InterPro" id="IPR003442">
    <property type="entry name" value="T6A_TsaE"/>
</dbReference>
<evidence type="ECO:0000256" key="4">
    <source>
        <dbReference type="ARBA" id="ARBA00022490"/>
    </source>
</evidence>
<evidence type="ECO:0000256" key="8">
    <source>
        <dbReference type="ARBA" id="ARBA00022840"/>
    </source>
</evidence>
<dbReference type="GO" id="GO:0002949">
    <property type="term" value="P:tRNA threonylcarbamoyladenosine modification"/>
    <property type="evidence" value="ECO:0007669"/>
    <property type="project" value="InterPro"/>
</dbReference>
<organism evidence="11 12">
    <name type="scientific">Candidatus Brevifilum fermentans</name>
    <dbReference type="NCBI Taxonomy" id="1986204"/>
    <lineage>
        <taxon>Bacteria</taxon>
        <taxon>Bacillati</taxon>
        <taxon>Chloroflexota</taxon>
        <taxon>Anaerolineae</taxon>
        <taxon>Anaerolineales</taxon>
        <taxon>Anaerolineaceae</taxon>
        <taxon>Candidatus Brevifilum</taxon>
    </lineage>
</organism>
<dbReference type="EMBL" id="LT859958">
    <property type="protein sequence ID" value="SMX53286.1"/>
    <property type="molecule type" value="Genomic_DNA"/>
</dbReference>
<keyword evidence="12" id="KW-1185">Reference proteome</keyword>
<dbReference type="GO" id="GO:0005524">
    <property type="term" value="F:ATP binding"/>
    <property type="evidence" value="ECO:0007669"/>
    <property type="project" value="UniProtKB-KW"/>
</dbReference>